<evidence type="ECO:0000256" key="4">
    <source>
        <dbReference type="ARBA" id="ARBA00022729"/>
    </source>
</evidence>
<keyword evidence="5" id="KW-0325">Glycoprotein</keyword>
<comment type="similarity">
    <text evidence="2">Belongs to the GILT family.</text>
</comment>
<keyword evidence="4" id="KW-0732">Signal</keyword>
<accession>A0A0L0D2P8</accession>
<evidence type="ECO:0000256" key="5">
    <source>
        <dbReference type="ARBA" id="ARBA00023180"/>
    </source>
</evidence>
<sequence>MEFGDGIASSRARLQRLKVRGLGLVGGPARVPLGDATNGSGELAASGAYQKSAAVIAKARAVLQERNASMAAAATVAVVGEIENQKEAEVEAEAEVAAELEAEVEVEAKIEVEAEVETEVEAEFAMADAMAEVFEEIVTAEKETPKFEMGAQMAKVLDEVVANKEDEEQEQEVKVEPVAPPRRMTRVEKARLEALAAFGGSSSLDDVFAKAEAPAKVVEEEQQAAPKRMTRTGVKALLHTADVLAIANFTYYPYGNARGYEPNVECQHGPNECLGNKIEACLMHLNPKPTTWVQALVCMESGTPYANWKKCASENSPAIETAPIESCIEGSLGNQLINDAARATNSLNPPHQYTPWITINGKPKQGSLIREICDAYTGTKPSGCSSPSSSSGSSGSSSGSSSSAAAADYNLPRDLCFRD</sequence>
<keyword evidence="8" id="KW-1185">Reference proteome</keyword>
<proteinExistence type="inferred from homology"/>
<evidence type="ECO:0000256" key="3">
    <source>
        <dbReference type="ARBA" id="ARBA00022525"/>
    </source>
</evidence>
<dbReference type="GO" id="GO:0005576">
    <property type="term" value="C:extracellular region"/>
    <property type="evidence" value="ECO:0007669"/>
    <property type="project" value="UniProtKB-SubCell"/>
</dbReference>
<feature type="compositionally biased region" description="Low complexity" evidence="6">
    <location>
        <begin position="382"/>
        <end position="405"/>
    </location>
</feature>
<reference evidence="7 8" key="1">
    <citation type="submission" date="2010-05" db="EMBL/GenBank/DDBJ databases">
        <title>The Genome Sequence of Thecamonas trahens ATCC 50062.</title>
        <authorList>
            <consortium name="The Broad Institute Genome Sequencing Platform"/>
            <person name="Russ C."/>
            <person name="Cuomo C."/>
            <person name="Shea T."/>
            <person name="Young S.K."/>
            <person name="Zeng Q."/>
            <person name="Koehrsen M."/>
            <person name="Haas B."/>
            <person name="Borodovsky M."/>
            <person name="Guigo R."/>
            <person name="Alvarado L."/>
            <person name="Berlin A."/>
            <person name="Bochicchio J."/>
            <person name="Borenstein D."/>
            <person name="Chapman S."/>
            <person name="Chen Z."/>
            <person name="Freedman E."/>
            <person name="Gellesch M."/>
            <person name="Goldberg J."/>
            <person name="Griggs A."/>
            <person name="Gujja S."/>
            <person name="Heilman E."/>
            <person name="Heiman D."/>
            <person name="Hepburn T."/>
            <person name="Howarth C."/>
            <person name="Jen D."/>
            <person name="Larson L."/>
            <person name="Mehta T."/>
            <person name="Park D."/>
            <person name="Pearson M."/>
            <person name="Roberts A."/>
            <person name="Saif S."/>
            <person name="Shenoy N."/>
            <person name="Sisk P."/>
            <person name="Stolte C."/>
            <person name="Sykes S."/>
            <person name="Thomson T."/>
            <person name="Walk T."/>
            <person name="White J."/>
            <person name="Yandava C."/>
            <person name="Burger G."/>
            <person name="Gray M.W."/>
            <person name="Holland P.W.H."/>
            <person name="King N."/>
            <person name="Lang F.B.F."/>
            <person name="Roger A.J."/>
            <person name="Ruiz-Trillo I."/>
            <person name="Lander E."/>
            <person name="Nusbaum C."/>
        </authorList>
    </citation>
    <scope>NUCLEOTIDE SEQUENCE [LARGE SCALE GENOMIC DNA]</scope>
    <source>
        <strain evidence="7 8">ATCC 50062</strain>
    </source>
</reference>
<protein>
    <recommendedName>
        <fullName evidence="9">Gamma-interferon-inducible lysosomal thiol reductase</fullName>
    </recommendedName>
</protein>
<evidence type="ECO:0000313" key="7">
    <source>
        <dbReference type="EMBL" id="KNC46577.1"/>
    </source>
</evidence>
<evidence type="ECO:0000256" key="2">
    <source>
        <dbReference type="ARBA" id="ARBA00005679"/>
    </source>
</evidence>
<dbReference type="eggNOG" id="KOG3160">
    <property type="taxonomic scope" value="Eukaryota"/>
</dbReference>
<dbReference type="InterPro" id="IPR004911">
    <property type="entry name" value="Interferon-induced_GILT"/>
</dbReference>
<name>A0A0L0D2P8_THETB</name>
<dbReference type="PANTHER" id="PTHR13234:SF8">
    <property type="entry name" value="GAMMA-INTERFERON-INDUCIBLE LYSOSOMAL THIOL REDUCTASE"/>
    <property type="match status" value="1"/>
</dbReference>
<comment type="subcellular location">
    <subcellularLocation>
        <location evidence="1">Secreted</location>
    </subcellularLocation>
</comment>
<feature type="region of interest" description="Disordered" evidence="6">
    <location>
        <begin position="379"/>
        <end position="405"/>
    </location>
</feature>
<organism evidence="7 8">
    <name type="scientific">Thecamonas trahens ATCC 50062</name>
    <dbReference type="NCBI Taxonomy" id="461836"/>
    <lineage>
        <taxon>Eukaryota</taxon>
        <taxon>Apusozoa</taxon>
        <taxon>Apusomonadida</taxon>
        <taxon>Apusomonadidae</taxon>
        <taxon>Thecamonas</taxon>
    </lineage>
</organism>
<dbReference type="Proteomes" id="UP000054408">
    <property type="component" value="Unassembled WGS sequence"/>
</dbReference>
<gene>
    <name evidence="7" type="ORF">AMSG_03012</name>
</gene>
<dbReference type="PANTHER" id="PTHR13234">
    <property type="entry name" value="GAMMA-INTERFERON INDUCIBLE LYSOSOMAL THIOL REDUCTASE GILT"/>
    <property type="match status" value="1"/>
</dbReference>
<evidence type="ECO:0000313" key="8">
    <source>
        <dbReference type="Proteomes" id="UP000054408"/>
    </source>
</evidence>
<dbReference type="AlphaFoldDB" id="A0A0L0D2P8"/>
<dbReference type="OrthoDB" id="958254at2759"/>
<dbReference type="EMBL" id="GL349443">
    <property type="protein sequence ID" value="KNC46577.1"/>
    <property type="molecule type" value="Genomic_DNA"/>
</dbReference>
<dbReference type="RefSeq" id="XP_013760354.1">
    <property type="nucleotide sequence ID" value="XM_013904900.1"/>
</dbReference>
<evidence type="ECO:0000256" key="6">
    <source>
        <dbReference type="SAM" id="MobiDB-lite"/>
    </source>
</evidence>
<evidence type="ECO:0000256" key="1">
    <source>
        <dbReference type="ARBA" id="ARBA00004613"/>
    </source>
</evidence>
<evidence type="ECO:0008006" key="9">
    <source>
        <dbReference type="Google" id="ProtNLM"/>
    </source>
</evidence>
<dbReference type="Pfam" id="PF03227">
    <property type="entry name" value="GILT"/>
    <property type="match status" value="1"/>
</dbReference>
<keyword evidence="3" id="KW-0964">Secreted</keyword>
<dbReference type="GO" id="GO:0016671">
    <property type="term" value="F:oxidoreductase activity, acting on a sulfur group of donors, disulfide as acceptor"/>
    <property type="evidence" value="ECO:0007669"/>
    <property type="project" value="InterPro"/>
</dbReference>
<dbReference type="STRING" id="461836.A0A0L0D2P8"/>
<dbReference type="GeneID" id="25562653"/>